<reference evidence="2" key="1">
    <citation type="journal article" date="2020" name="J Insects Food Feed">
        <title>The yellow mealworm (Tenebrio molitor) genome: a resource for the emerging insects as food and feed industry.</title>
        <authorList>
            <person name="Eriksson T."/>
            <person name="Andere A."/>
            <person name="Kelstrup H."/>
            <person name="Emery V."/>
            <person name="Picard C."/>
        </authorList>
    </citation>
    <scope>NUCLEOTIDE SEQUENCE</scope>
    <source>
        <strain evidence="2">Stoneville</strain>
        <tissue evidence="2">Whole head</tissue>
    </source>
</reference>
<accession>A0A8J6HP78</accession>
<comment type="caution">
    <text evidence="2">The sequence shown here is derived from an EMBL/GenBank/DDBJ whole genome shotgun (WGS) entry which is preliminary data.</text>
</comment>
<dbReference type="Proteomes" id="UP000719412">
    <property type="component" value="Unassembled WGS sequence"/>
</dbReference>
<dbReference type="AlphaFoldDB" id="A0A8J6HP78"/>
<proteinExistence type="predicted"/>
<reference evidence="2" key="2">
    <citation type="submission" date="2021-08" db="EMBL/GenBank/DDBJ databases">
        <authorList>
            <person name="Eriksson T."/>
        </authorList>
    </citation>
    <scope>NUCLEOTIDE SEQUENCE</scope>
    <source>
        <strain evidence="2">Stoneville</strain>
        <tissue evidence="2">Whole head</tissue>
    </source>
</reference>
<dbReference type="Gene3D" id="3.30.420.10">
    <property type="entry name" value="Ribonuclease H-like superfamily/Ribonuclease H"/>
    <property type="match status" value="1"/>
</dbReference>
<keyword evidence="3" id="KW-1185">Reference proteome</keyword>
<dbReference type="InterPro" id="IPR012337">
    <property type="entry name" value="RNaseH-like_sf"/>
</dbReference>
<dbReference type="GO" id="GO:0004523">
    <property type="term" value="F:RNA-DNA hybrid ribonuclease activity"/>
    <property type="evidence" value="ECO:0007669"/>
    <property type="project" value="InterPro"/>
</dbReference>
<dbReference type="InterPro" id="IPR002156">
    <property type="entry name" value="RNaseH_domain"/>
</dbReference>
<name>A0A8J6HP78_TENMO</name>
<dbReference type="PROSITE" id="PS50879">
    <property type="entry name" value="RNASE_H_1"/>
    <property type="match status" value="1"/>
</dbReference>
<gene>
    <name evidence="2" type="ORF">GEV33_004512</name>
</gene>
<feature type="domain" description="RNase H type-1" evidence="1">
    <location>
        <begin position="1"/>
        <end position="58"/>
    </location>
</feature>
<dbReference type="SUPFAM" id="SSF53098">
    <property type="entry name" value="Ribonuclease H-like"/>
    <property type="match status" value="1"/>
</dbReference>
<dbReference type="InterPro" id="IPR036397">
    <property type="entry name" value="RNaseH_sf"/>
</dbReference>
<organism evidence="2 3">
    <name type="scientific">Tenebrio molitor</name>
    <name type="common">Yellow mealworm beetle</name>
    <dbReference type="NCBI Taxonomy" id="7067"/>
    <lineage>
        <taxon>Eukaryota</taxon>
        <taxon>Metazoa</taxon>
        <taxon>Ecdysozoa</taxon>
        <taxon>Arthropoda</taxon>
        <taxon>Hexapoda</taxon>
        <taxon>Insecta</taxon>
        <taxon>Pterygota</taxon>
        <taxon>Neoptera</taxon>
        <taxon>Endopterygota</taxon>
        <taxon>Coleoptera</taxon>
        <taxon>Polyphaga</taxon>
        <taxon>Cucujiformia</taxon>
        <taxon>Tenebrionidae</taxon>
        <taxon>Tenebrio</taxon>
    </lineage>
</organism>
<evidence type="ECO:0000313" key="2">
    <source>
        <dbReference type="EMBL" id="KAH0818279.1"/>
    </source>
</evidence>
<sequence length="78" mass="8712">MLTAIQHRYSTNPLVQKIAEERKTALLLNKEPMFMYTPSHVGITGNGRADELAKSAALHYRKQTMVFPPTGNLSSNQP</sequence>
<evidence type="ECO:0000313" key="3">
    <source>
        <dbReference type="Proteomes" id="UP000719412"/>
    </source>
</evidence>
<dbReference type="EMBL" id="JABDTM020018017">
    <property type="protein sequence ID" value="KAH0818279.1"/>
    <property type="molecule type" value="Genomic_DNA"/>
</dbReference>
<dbReference type="GO" id="GO:0003676">
    <property type="term" value="F:nucleic acid binding"/>
    <property type="evidence" value="ECO:0007669"/>
    <property type="project" value="InterPro"/>
</dbReference>
<evidence type="ECO:0000259" key="1">
    <source>
        <dbReference type="PROSITE" id="PS50879"/>
    </source>
</evidence>
<protein>
    <recommendedName>
        <fullName evidence="1">RNase H type-1 domain-containing protein</fullName>
    </recommendedName>
</protein>